<dbReference type="Proteomes" id="UP000478064">
    <property type="component" value="Unassembled WGS sequence"/>
</dbReference>
<name>A0A6L5I378_9PSED</name>
<dbReference type="AlphaFoldDB" id="A0A6L5I378"/>
<evidence type="ECO:0000259" key="1">
    <source>
        <dbReference type="Pfam" id="PF24393"/>
    </source>
</evidence>
<feature type="domain" description="Pepco" evidence="1">
    <location>
        <begin position="2"/>
        <end position="63"/>
    </location>
</feature>
<accession>A0A6L5I378</accession>
<reference evidence="2 3" key="1">
    <citation type="submission" date="2019-10" db="EMBL/GenBank/DDBJ databases">
        <title>Evaluation of single-gene subtyping targets for Pseudomonas.</title>
        <authorList>
            <person name="Reichler S.J."/>
            <person name="Orsi R.H."/>
            <person name="Wiedmann M."/>
            <person name="Martin N.H."/>
            <person name="Murphy S.I."/>
        </authorList>
    </citation>
    <scope>NUCLEOTIDE SEQUENCE [LARGE SCALE GENOMIC DNA]</scope>
    <source>
        <strain evidence="2 3">FSL R10-1637</strain>
    </source>
</reference>
<protein>
    <recommendedName>
        <fullName evidence="1">Pepco domain-containing protein</fullName>
    </recommendedName>
</protein>
<dbReference type="EMBL" id="WIVU01000226">
    <property type="protein sequence ID" value="MQU09667.1"/>
    <property type="molecule type" value="Genomic_DNA"/>
</dbReference>
<evidence type="ECO:0000313" key="3">
    <source>
        <dbReference type="Proteomes" id="UP000478064"/>
    </source>
</evidence>
<comment type="caution">
    <text evidence="2">The sequence shown here is derived from an EMBL/GenBank/DDBJ whole genome shotgun (WGS) entry which is preliminary data.</text>
</comment>
<dbReference type="RefSeq" id="WP_153376437.1">
    <property type="nucleotide sequence ID" value="NZ_WIVU01000226.1"/>
</dbReference>
<dbReference type="InterPro" id="IPR056947">
    <property type="entry name" value="Pepco_dom"/>
</dbReference>
<sequence length="66" mass="7076">MSENLKTVLSKFQAILDEQPEAKSGYCVDEIEVSLGVNGKGSIALIGKFEAGMQAGIKVKFKRVSS</sequence>
<evidence type="ECO:0000313" key="2">
    <source>
        <dbReference type="EMBL" id="MQU09667.1"/>
    </source>
</evidence>
<proteinExistence type="predicted"/>
<organism evidence="2 3">
    <name type="scientific">Pseudomonas helleri</name>
    <dbReference type="NCBI Taxonomy" id="1608996"/>
    <lineage>
        <taxon>Bacteria</taxon>
        <taxon>Pseudomonadati</taxon>
        <taxon>Pseudomonadota</taxon>
        <taxon>Gammaproteobacteria</taxon>
        <taxon>Pseudomonadales</taxon>
        <taxon>Pseudomonadaceae</taxon>
        <taxon>Pseudomonas</taxon>
    </lineage>
</organism>
<gene>
    <name evidence="2" type="ORF">GHO27_29000</name>
</gene>
<dbReference type="Pfam" id="PF24393">
    <property type="entry name" value="Pepco"/>
    <property type="match status" value="1"/>
</dbReference>